<sequence length="105" mass="12074">MWQPYPISHSNICRHTLIEDSLIFFLQKDEETTLSLLEPPEPHQNRGSPLGCSLSPLCPASCLSGMISDGIMAWENQEWEMSHCLICFRKWTSRLLRLDLKLTEA</sequence>
<dbReference type="Proteomes" id="UP000238479">
    <property type="component" value="Chromosome 2"/>
</dbReference>
<gene>
    <name evidence="1" type="ORF">RchiOBHm_Chr2g0142611</name>
</gene>
<evidence type="ECO:0000313" key="1">
    <source>
        <dbReference type="EMBL" id="PRQ51275.1"/>
    </source>
</evidence>
<dbReference type="Gramene" id="PRQ51275">
    <property type="protein sequence ID" value="PRQ51275"/>
    <property type="gene ID" value="RchiOBHm_Chr2g0142611"/>
</dbReference>
<dbReference type="EMBL" id="PDCK01000040">
    <property type="protein sequence ID" value="PRQ51275.1"/>
    <property type="molecule type" value="Genomic_DNA"/>
</dbReference>
<keyword evidence="2" id="KW-1185">Reference proteome</keyword>
<name>A0A2P6RXX6_ROSCH</name>
<organism evidence="1 2">
    <name type="scientific">Rosa chinensis</name>
    <name type="common">China rose</name>
    <dbReference type="NCBI Taxonomy" id="74649"/>
    <lineage>
        <taxon>Eukaryota</taxon>
        <taxon>Viridiplantae</taxon>
        <taxon>Streptophyta</taxon>
        <taxon>Embryophyta</taxon>
        <taxon>Tracheophyta</taxon>
        <taxon>Spermatophyta</taxon>
        <taxon>Magnoliopsida</taxon>
        <taxon>eudicotyledons</taxon>
        <taxon>Gunneridae</taxon>
        <taxon>Pentapetalae</taxon>
        <taxon>rosids</taxon>
        <taxon>fabids</taxon>
        <taxon>Rosales</taxon>
        <taxon>Rosaceae</taxon>
        <taxon>Rosoideae</taxon>
        <taxon>Rosoideae incertae sedis</taxon>
        <taxon>Rosa</taxon>
    </lineage>
</organism>
<accession>A0A2P6RXX6</accession>
<reference evidence="1 2" key="1">
    <citation type="journal article" date="2018" name="Nat. Genet.">
        <title>The Rosa genome provides new insights in the design of modern roses.</title>
        <authorList>
            <person name="Bendahmane M."/>
        </authorList>
    </citation>
    <scope>NUCLEOTIDE SEQUENCE [LARGE SCALE GENOMIC DNA]</scope>
    <source>
        <strain evidence="2">cv. Old Blush</strain>
    </source>
</reference>
<evidence type="ECO:0000313" key="2">
    <source>
        <dbReference type="Proteomes" id="UP000238479"/>
    </source>
</evidence>
<proteinExistence type="predicted"/>
<dbReference type="AlphaFoldDB" id="A0A2P6RXX6"/>
<comment type="caution">
    <text evidence="1">The sequence shown here is derived from an EMBL/GenBank/DDBJ whole genome shotgun (WGS) entry which is preliminary data.</text>
</comment>
<protein>
    <submittedName>
        <fullName evidence="1">Uncharacterized protein</fullName>
    </submittedName>
</protein>